<keyword evidence="1" id="KW-0732">Signal</keyword>
<name>A0A166VNV9_9PEZI</name>
<dbReference type="Gene3D" id="2.160.20.20">
    <property type="match status" value="1"/>
</dbReference>
<protein>
    <submittedName>
        <fullName evidence="2">Uncharacterized protein</fullName>
    </submittedName>
</protein>
<proteinExistence type="predicted"/>
<organism evidence="2 3">
    <name type="scientific">Colletotrichum tofieldiae</name>
    <dbReference type="NCBI Taxonomy" id="708197"/>
    <lineage>
        <taxon>Eukaryota</taxon>
        <taxon>Fungi</taxon>
        <taxon>Dikarya</taxon>
        <taxon>Ascomycota</taxon>
        <taxon>Pezizomycotina</taxon>
        <taxon>Sordariomycetes</taxon>
        <taxon>Hypocreomycetidae</taxon>
        <taxon>Glomerellales</taxon>
        <taxon>Glomerellaceae</taxon>
        <taxon>Colletotrichum</taxon>
        <taxon>Colletotrichum spaethianum species complex</taxon>
    </lineage>
</organism>
<evidence type="ECO:0000256" key="1">
    <source>
        <dbReference type="SAM" id="SignalP"/>
    </source>
</evidence>
<sequence>MTMKTSVSLAFGVLSLLIIAQNPIPAELDPCLDDGFQASQWAADNTVRPNYIPTTTENRPIIAQRIFDQPWTSETGKSYSTNFNQTSVLYMTGVTVDLLQADVIKFGAPEDLPRSLGTGYNSAILAGERTVLRFSGRIETHNGSVNLYATGSGTSVTLDAPRLYSSGPGAIGLFSIRDAALNIIGLRHCSGGFRSPTLAGLNIDSRGGVAHTTGPGSPLIYSLGRTMFYNLTGWAEQSPAIIMEGPQYIYLNRSTITSGRIGGFLFFDWSITAQHDTGTLEATFLHLTVREGPAFYLATFSAEIVLVSAKIDNPSGNLLVADTNTVSWDLERIEPQGWSGNPISSNSTFTIMKTNSISGDIITRDGCTVVVQLLANSTWEGGANASLINGRGGLTVKIDETSTWIVTKNSFVRGLSVIGGDLNRIVDRNTTVVYDKSAPESSWLQGRTYTLRRGGQLRPWD</sequence>
<gene>
    <name evidence="2" type="ORF">CT0861_02204</name>
</gene>
<reference evidence="2 3" key="1">
    <citation type="submission" date="2015-06" db="EMBL/GenBank/DDBJ databases">
        <title>Survival trade-offs in plant roots during colonization by closely related pathogenic and mutualistic fungi.</title>
        <authorList>
            <person name="Hacquard S."/>
            <person name="Kracher B."/>
            <person name="Hiruma K."/>
            <person name="Weinman A."/>
            <person name="Muench P."/>
            <person name="Garrido Oter R."/>
            <person name="Ver Loren van Themaat E."/>
            <person name="Dallerey J.-F."/>
            <person name="Damm U."/>
            <person name="Henrissat B."/>
            <person name="Lespinet O."/>
            <person name="Thon M."/>
            <person name="Kemen E."/>
            <person name="McHardy A.C."/>
            <person name="Schulze-Lefert P."/>
            <person name="O'Connell R.J."/>
        </authorList>
    </citation>
    <scope>NUCLEOTIDE SEQUENCE [LARGE SCALE GENOMIC DNA]</scope>
    <source>
        <strain evidence="2 3">0861</strain>
    </source>
</reference>
<accession>A0A166VNV9</accession>
<dbReference type="EMBL" id="LFIV01000029">
    <property type="protein sequence ID" value="KZL74782.1"/>
    <property type="molecule type" value="Genomic_DNA"/>
</dbReference>
<feature type="chain" id="PRO_5007881275" evidence="1">
    <location>
        <begin position="21"/>
        <end position="461"/>
    </location>
</feature>
<evidence type="ECO:0000313" key="3">
    <source>
        <dbReference type="Proteomes" id="UP000076552"/>
    </source>
</evidence>
<dbReference type="InterPro" id="IPR012332">
    <property type="entry name" value="Autotransporter_pectin_lyase_C"/>
</dbReference>
<dbReference type="Proteomes" id="UP000076552">
    <property type="component" value="Unassembled WGS sequence"/>
</dbReference>
<dbReference type="STRING" id="708197.A0A166VNV9"/>
<keyword evidence="3" id="KW-1185">Reference proteome</keyword>
<evidence type="ECO:0000313" key="2">
    <source>
        <dbReference type="EMBL" id="KZL74782.1"/>
    </source>
</evidence>
<feature type="signal peptide" evidence="1">
    <location>
        <begin position="1"/>
        <end position="20"/>
    </location>
</feature>
<dbReference type="AlphaFoldDB" id="A0A166VNV9"/>
<comment type="caution">
    <text evidence="2">The sequence shown here is derived from an EMBL/GenBank/DDBJ whole genome shotgun (WGS) entry which is preliminary data.</text>
</comment>